<gene>
    <name evidence="2" type="ORF">QYE76_050312</name>
</gene>
<sequence>MRADETSAGAVVDVQRRSPSDAAGGQSRRRDEAPAMAAPSDGGERAPAMAAPADDALTQPFCLPDFLDRGPSLYVPHATTPQLIAPPPVFLIPSVGVHRSPGRASGTRLVNLYGEGQSGFWERSGATTGSTTSSSDDEFLHTDNFFPDLNDFFDNLNMGDNDAAANQFKQRCCRYSTSLFDGMHYKRWRTKAVLWFTNLGCFSATDARPEGPLSAEEQGKFEKVDAMFKAALFSILGDNIVDPYMAFDHGKDAWDALEAKFGVSDAGTELYVMEQYYDYG</sequence>
<name>A0AAD8WJ37_LOLMU</name>
<evidence type="ECO:0000256" key="1">
    <source>
        <dbReference type="SAM" id="MobiDB-lite"/>
    </source>
</evidence>
<protein>
    <submittedName>
        <fullName evidence="2">Uncharacterized protein</fullName>
    </submittedName>
</protein>
<proteinExistence type="predicted"/>
<dbReference type="EMBL" id="JAUUTY010000003">
    <property type="protein sequence ID" value="KAK1662153.1"/>
    <property type="molecule type" value="Genomic_DNA"/>
</dbReference>
<keyword evidence="3" id="KW-1185">Reference proteome</keyword>
<dbReference type="AlphaFoldDB" id="A0AAD8WJ37"/>
<dbReference type="Proteomes" id="UP001231189">
    <property type="component" value="Unassembled WGS sequence"/>
</dbReference>
<feature type="region of interest" description="Disordered" evidence="1">
    <location>
        <begin position="1"/>
        <end position="49"/>
    </location>
</feature>
<evidence type="ECO:0000313" key="3">
    <source>
        <dbReference type="Proteomes" id="UP001231189"/>
    </source>
</evidence>
<reference evidence="2" key="1">
    <citation type="submission" date="2023-07" db="EMBL/GenBank/DDBJ databases">
        <title>A chromosome-level genome assembly of Lolium multiflorum.</title>
        <authorList>
            <person name="Chen Y."/>
            <person name="Copetti D."/>
            <person name="Kolliker R."/>
            <person name="Studer B."/>
        </authorList>
    </citation>
    <scope>NUCLEOTIDE SEQUENCE</scope>
    <source>
        <strain evidence="2">02402/16</strain>
        <tissue evidence="2">Leaf</tissue>
    </source>
</reference>
<evidence type="ECO:0000313" key="2">
    <source>
        <dbReference type="EMBL" id="KAK1662153.1"/>
    </source>
</evidence>
<organism evidence="2 3">
    <name type="scientific">Lolium multiflorum</name>
    <name type="common">Italian ryegrass</name>
    <name type="synonym">Lolium perenne subsp. multiflorum</name>
    <dbReference type="NCBI Taxonomy" id="4521"/>
    <lineage>
        <taxon>Eukaryota</taxon>
        <taxon>Viridiplantae</taxon>
        <taxon>Streptophyta</taxon>
        <taxon>Embryophyta</taxon>
        <taxon>Tracheophyta</taxon>
        <taxon>Spermatophyta</taxon>
        <taxon>Magnoliopsida</taxon>
        <taxon>Liliopsida</taxon>
        <taxon>Poales</taxon>
        <taxon>Poaceae</taxon>
        <taxon>BOP clade</taxon>
        <taxon>Pooideae</taxon>
        <taxon>Poodae</taxon>
        <taxon>Poeae</taxon>
        <taxon>Poeae Chloroplast Group 2 (Poeae type)</taxon>
        <taxon>Loliodinae</taxon>
        <taxon>Loliinae</taxon>
        <taxon>Lolium</taxon>
    </lineage>
</organism>
<comment type="caution">
    <text evidence="2">The sequence shown here is derived from an EMBL/GenBank/DDBJ whole genome shotgun (WGS) entry which is preliminary data.</text>
</comment>
<accession>A0AAD8WJ37</accession>